<keyword evidence="2" id="KW-1185">Reference proteome</keyword>
<evidence type="ECO:0000313" key="2">
    <source>
        <dbReference type="Proteomes" id="UP000593575"/>
    </source>
</evidence>
<accession>A0A7J9JGW3</accession>
<organism evidence="1 2">
    <name type="scientific">Gossypium armourianum</name>
    <dbReference type="NCBI Taxonomy" id="34283"/>
    <lineage>
        <taxon>Eukaryota</taxon>
        <taxon>Viridiplantae</taxon>
        <taxon>Streptophyta</taxon>
        <taxon>Embryophyta</taxon>
        <taxon>Tracheophyta</taxon>
        <taxon>Spermatophyta</taxon>
        <taxon>Magnoliopsida</taxon>
        <taxon>eudicotyledons</taxon>
        <taxon>Gunneridae</taxon>
        <taxon>Pentapetalae</taxon>
        <taxon>rosids</taxon>
        <taxon>malvids</taxon>
        <taxon>Malvales</taxon>
        <taxon>Malvaceae</taxon>
        <taxon>Malvoideae</taxon>
        <taxon>Gossypium</taxon>
    </lineage>
</organism>
<sequence>MALMEKELAELSLDEEEDEGLQIAFEVIPQKLMYDLCLVGLLSHSKCHSLLGNEEHDDSSIRLMWNQVDVERVMIRTPWTFSNHLLLLHRLKEGHRDRFCRKRINVGLRKVEFGWDVSLRAPPRRASIAPSVWLREDNMGRNFGKEGGEEDVQIKGRGISGFCVQHSFGLMNHTLGFKVEGRKRQDKGKWHDSVTVLHGQRHSQVTQLCVPYRFQRVVSQAVTQPNTRPSILPGTRACGLAV</sequence>
<comment type="caution">
    <text evidence="1">The sequence shown here is derived from an EMBL/GenBank/DDBJ whole genome shotgun (WGS) entry which is preliminary data.</text>
</comment>
<evidence type="ECO:0000313" key="1">
    <source>
        <dbReference type="EMBL" id="MBA0832735.1"/>
    </source>
</evidence>
<reference evidence="1 2" key="1">
    <citation type="journal article" date="2019" name="Genome Biol. Evol.">
        <title>Insights into the evolution of the New World diploid cottons (Gossypium, subgenus Houzingenia) based on genome sequencing.</title>
        <authorList>
            <person name="Grover C.E."/>
            <person name="Arick M.A. 2nd"/>
            <person name="Thrash A."/>
            <person name="Conover J.L."/>
            <person name="Sanders W.S."/>
            <person name="Peterson D.G."/>
            <person name="Frelichowski J.E."/>
            <person name="Scheffler J.A."/>
            <person name="Scheffler B.E."/>
            <person name="Wendel J.F."/>
        </authorList>
    </citation>
    <scope>NUCLEOTIDE SEQUENCE [LARGE SCALE GENOMIC DNA]</scope>
    <source>
        <strain evidence="1">6</strain>
        <tissue evidence="1">Leaf</tissue>
    </source>
</reference>
<dbReference type="EMBL" id="JABFAE010000007">
    <property type="protein sequence ID" value="MBA0832735.1"/>
    <property type="molecule type" value="Genomic_DNA"/>
</dbReference>
<evidence type="ECO:0008006" key="3">
    <source>
        <dbReference type="Google" id="ProtNLM"/>
    </source>
</evidence>
<gene>
    <name evidence="1" type="ORF">Goarm_017103</name>
</gene>
<name>A0A7J9JGW3_9ROSI</name>
<dbReference type="AlphaFoldDB" id="A0A7J9JGW3"/>
<dbReference type="Proteomes" id="UP000593575">
    <property type="component" value="Unassembled WGS sequence"/>
</dbReference>
<protein>
    <recommendedName>
        <fullName evidence="3">DUF4283 domain-containing protein</fullName>
    </recommendedName>
</protein>
<proteinExistence type="predicted"/>